<dbReference type="InterPro" id="IPR042266">
    <property type="entry name" value="PPPDE_sf"/>
</dbReference>
<accession>A0AAW0F3C7</accession>
<comment type="caution">
    <text evidence="6">The sequence shown here is derived from an EMBL/GenBank/DDBJ whole genome shotgun (WGS) entry which is preliminary data.</text>
</comment>
<reference evidence="6 7" key="1">
    <citation type="journal article" date="2021" name="MBio">
        <title>A New Model Trypanosomatid, Novymonas esmeraldas: Genomic Perception of Its 'Candidatus Pandoraea novymonadis' Endosymbiont.</title>
        <authorList>
            <person name="Zakharova A."/>
            <person name="Saura A."/>
            <person name="Butenko A."/>
            <person name="Podesvova L."/>
            <person name="Warmusova S."/>
            <person name="Kostygov A.Y."/>
            <person name="Nenarokova A."/>
            <person name="Lukes J."/>
            <person name="Opperdoes F.R."/>
            <person name="Yurchenko V."/>
        </authorList>
    </citation>
    <scope>NUCLEOTIDE SEQUENCE [LARGE SCALE GENOMIC DNA]</scope>
    <source>
        <strain evidence="6 7">E262AT.01</strain>
    </source>
</reference>
<dbReference type="GO" id="GO:0070646">
    <property type="term" value="P:protein modification by small protein removal"/>
    <property type="evidence" value="ECO:0007669"/>
    <property type="project" value="TreeGrafter"/>
</dbReference>
<keyword evidence="7" id="KW-1185">Reference proteome</keyword>
<protein>
    <submittedName>
        <fullName evidence="6">PPPDE putative peptidase domain containing protein</fullName>
    </submittedName>
</protein>
<keyword evidence="3" id="KW-0378">Hydrolase</keyword>
<dbReference type="PANTHER" id="PTHR12378">
    <property type="entry name" value="DESUMOYLATING ISOPEPTIDASE"/>
    <property type="match status" value="1"/>
</dbReference>
<proteinExistence type="inferred from homology"/>
<dbReference type="SMART" id="SM01179">
    <property type="entry name" value="DUF862"/>
    <property type="match status" value="1"/>
</dbReference>
<dbReference type="Gene3D" id="1.25.10.10">
    <property type="entry name" value="Leucine-rich Repeat Variant"/>
    <property type="match status" value="1"/>
</dbReference>
<evidence type="ECO:0000313" key="7">
    <source>
        <dbReference type="Proteomes" id="UP001430356"/>
    </source>
</evidence>
<dbReference type="Proteomes" id="UP001430356">
    <property type="component" value="Unassembled WGS sequence"/>
</dbReference>
<keyword evidence="2" id="KW-0645">Protease</keyword>
<organism evidence="6 7">
    <name type="scientific">Novymonas esmeraldas</name>
    <dbReference type="NCBI Taxonomy" id="1808958"/>
    <lineage>
        <taxon>Eukaryota</taxon>
        <taxon>Discoba</taxon>
        <taxon>Euglenozoa</taxon>
        <taxon>Kinetoplastea</taxon>
        <taxon>Metakinetoplastina</taxon>
        <taxon>Trypanosomatida</taxon>
        <taxon>Trypanosomatidae</taxon>
        <taxon>Novymonas</taxon>
    </lineage>
</organism>
<dbReference type="AlphaFoldDB" id="A0AAW0F3C7"/>
<dbReference type="GO" id="GO:0006508">
    <property type="term" value="P:proteolysis"/>
    <property type="evidence" value="ECO:0007669"/>
    <property type="project" value="UniProtKB-KW"/>
</dbReference>
<evidence type="ECO:0000256" key="1">
    <source>
        <dbReference type="ARBA" id="ARBA00008140"/>
    </source>
</evidence>
<evidence type="ECO:0000313" key="6">
    <source>
        <dbReference type="EMBL" id="KAK7199739.1"/>
    </source>
</evidence>
<evidence type="ECO:0000259" key="5">
    <source>
        <dbReference type="PROSITE" id="PS51858"/>
    </source>
</evidence>
<comment type="similarity">
    <text evidence="1">Belongs to the DeSI family.</text>
</comment>
<dbReference type="EMBL" id="JAECZO010000001">
    <property type="protein sequence ID" value="KAK7199739.1"/>
    <property type="molecule type" value="Genomic_DNA"/>
</dbReference>
<name>A0AAW0F3C7_9TRYP</name>
<dbReference type="Pfam" id="PF05903">
    <property type="entry name" value="Peptidase_C97"/>
    <property type="match status" value="1"/>
</dbReference>
<feature type="domain" description="PPPDE" evidence="5">
    <location>
        <begin position="167"/>
        <end position="310"/>
    </location>
</feature>
<feature type="region of interest" description="Disordered" evidence="4">
    <location>
        <begin position="1"/>
        <end position="59"/>
    </location>
</feature>
<dbReference type="InterPro" id="IPR011989">
    <property type="entry name" value="ARM-like"/>
</dbReference>
<dbReference type="Gene3D" id="3.90.1720.30">
    <property type="entry name" value="PPPDE domains"/>
    <property type="match status" value="1"/>
</dbReference>
<evidence type="ECO:0000256" key="3">
    <source>
        <dbReference type="ARBA" id="ARBA00022801"/>
    </source>
</evidence>
<sequence length="638" mass="69242">MATTEADGHAEVGTPEVALATSTPTTYAKMQHADPLPEAESVLLPSKAVPTPLRKSRESRLHLDLSGDADGDGEAPLQLLKPVTMMEFSLHPPPVAPPASRHLSVSCVPVESATLTGLLPPRSSGTQQRMNRVAALRPPNDASVPGAAVRDGQSFLLDRCVPSTREMAVELHVYDLSHGYLMRYGQELVGLETPGVYHSGLVCYGVEVYFEGGIGVAAAGRTRFGDKYQTHHLGTTKKSASEFFRWLDVRAIHVNQIHDYHPVRHNCHHFTDDAAQFLLGDGASIPRYLFTTVDDLVNTEVGAAVAEVLTVTTHGIQSSVARQLRSRVVERQCSVDMQLSASTACGVMTLPPTAAVLFRANDPHLAKRLVLGMSPFVVGLVKKQLIKPAALAVLEEMASTLVAGSDSVAPKVIHNYVDTVAEVLLHSPMATWGPVFNGLRVVVLHKLCLINCVFHSKLMSILLLAARDFPRLLPDGRVAFLRLLCNFACGVHGAITYSDARYRDSWVSTVGQGLMDSSSTVVYTAACLALNLSLGIVVVTSPSLGRDMAQATDEHYALRLSTLLLYTLRRRSTEQLPEPSFNMALMALYRITSSNATALTYVVSHSFKPRYSELLDRCGSNESRAIVCLLKTLEDLYG</sequence>
<gene>
    <name evidence="6" type="ORF">NESM_000020000</name>
</gene>
<dbReference type="PROSITE" id="PS51858">
    <property type="entry name" value="PPPDE"/>
    <property type="match status" value="1"/>
</dbReference>
<evidence type="ECO:0000256" key="4">
    <source>
        <dbReference type="SAM" id="MobiDB-lite"/>
    </source>
</evidence>
<evidence type="ECO:0000256" key="2">
    <source>
        <dbReference type="ARBA" id="ARBA00022670"/>
    </source>
</evidence>
<feature type="compositionally biased region" description="Basic and acidic residues" evidence="4">
    <location>
        <begin position="1"/>
        <end position="10"/>
    </location>
</feature>
<dbReference type="GO" id="GO:0008233">
    <property type="term" value="F:peptidase activity"/>
    <property type="evidence" value="ECO:0007669"/>
    <property type="project" value="UniProtKB-KW"/>
</dbReference>
<dbReference type="InterPro" id="IPR008580">
    <property type="entry name" value="PPPDE_dom"/>
</dbReference>
<dbReference type="PANTHER" id="PTHR12378:SF7">
    <property type="entry name" value="DESUMOYLATING ISOPEPTIDASE 1"/>
    <property type="match status" value="1"/>
</dbReference>